<accession>A0A314Z842</accession>
<gene>
    <name evidence="1" type="ORF">Pyn_06042</name>
</gene>
<name>A0A314Z842_PRUYE</name>
<organism evidence="1 2">
    <name type="scientific">Prunus yedoensis var. nudiflora</name>
    <dbReference type="NCBI Taxonomy" id="2094558"/>
    <lineage>
        <taxon>Eukaryota</taxon>
        <taxon>Viridiplantae</taxon>
        <taxon>Streptophyta</taxon>
        <taxon>Embryophyta</taxon>
        <taxon>Tracheophyta</taxon>
        <taxon>Spermatophyta</taxon>
        <taxon>Magnoliopsida</taxon>
        <taxon>eudicotyledons</taxon>
        <taxon>Gunneridae</taxon>
        <taxon>Pentapetalae</taxon>
        <taxon>rosids</taxon>
        <taxon>fabids</taxon>
        <taxon>Rosales</taxon>
        <taxon>Rosaceae</taxon>
        <taxon>Amygdaloideae</taxon>
        <taxon>Amygdaleae</taxon>
        <taxon>Prunus</taxon>
    </lineage>
</organism>
<comment type="caution">
    <text evidence="1">The sequence shown here is derived from an EMBL/GenBank/DDBJ whole genome shotgun (WGS) entry which is preliminary data.</text>
</comment>
<proteinExistence type="predicted"/>
<reference evidence="1 2" key="1">
    <citation type="submission" date="2018-02" db="EMBL/GenBank/DDBJ databases">
        <title>Draft genome of wild Prunus yedoensis var. nudiflora.</title>
        <authorList>
            <person name="Baek S."/>
            <person name="Kim J.-H."/>
            <person name="Choi K."/>
            <person name="Kim G.-B."/>
            <person name="Cho A."/>
            <person name="Jang H."/>
            <person name="Shin C.-H."/>
            <person name="Yu H.-J."/>
            <person name="Mun J.-H."/>
        </authorList>
    </citation>
    <scope>NUCLEOTIDE SEQUENCE [LARGE SCALE GENOMIC DNA]</scope>
    <source>
        <strain evidence="2">cv. Jeju island</strain>
        <tissue evidence="1">Leaf</tissue>
    </source>
</reference>
<evidence type="ECO:0000313" key="2">
    <source>
        <dbReference type="Proteomes" id="UP000250321"/>
    </source>
</evidence>
<sequence>MAAQRWWWSSRVELLKRASIEVQMSSSSIRGECNRRPFRCLPCWAGIGELQKNPSFNEFRR</sequence>
<dbReference type="EMBL" id="PJQY01000269">
    <property type="protein sequence ID" value="PQQ14237.1"/>
    <property type="molecule type" value="Genomic_DNA"/>
</dbReference>
<dbReference type="Proteomes" id="UP000250321">
    <property type="component" value="Unassembled WGS sequence"/>
</dbReference>
<protein>
    <submittedName>
        <fullName evidence="1">Uncharacterized protein</fullName>
    </submittedName>
</protein>
<evidence type="ECO:0000313" key="1">
    <source>
        <dbReference type="EMBL" id="PQQ14237.1"/>
    </source>
</evidence>
<keyword evidence="2" id="KW-1185">Reference proteome</keyword>
<dbReference type="AlphaFoldDB" id="A0A314Z842"/>